<organism evidence="2 3">
    <name type="scientific">Stenotrophomonas rhizophila</name>
    <dbReference type="NCBI Taxonomy" id="216778"/>
    <lineage>
        <taxon>Bacteria</taxon>
        <taxon>Pseudomonadati</taxon>
        <taxon>Pseudomonadota</taxon>
        <taxon>Gammaproteobacteria</taxon>
        <taxon>Lysobacterales</taxon>
        <taxon>Lysobacteraceae</taxon>
        <taxon>Stenotrophomonas</taxon>
    </lineage>
</organism>
<accession>A0A7V7YH96</accession>
<protein>
    <submittedName>
        <fullName evidence="2">Uncharacterized protein</fullName>
    </submittedName>
</protein>
<proteinExistence type="predicted"/>
<dbReference type="Proteomes" id="UP000449004">
    <property type="component" value="Unassembled WGS sequence"/>
</dbReference>
<comment type="caution">
    <text evidence="2">The sequence shown here is derived from an EMBL/GenBank/DDBJ whole genome shotgun (WGS) entry which is preliminary data.</text>
</comment>
<feature type="region of interest" description="Disordered" evidence="1">
    <location>
        <begin position="68"/>
        <end position="88"/>
    </location>
</feature>
<gene>
    <name evidence="2" type="ORF">F9K92_07995</name>
</gene>
<name>A0A7V7YH96_9GAMM</name>
<evidence type="ECO:0000313" key="3">
    <source>
        <dbReference type="Proteomes" id="UP000449004"/>
    </source>
</evidence>
<dbReference type="EMBL" id="WELC01000008">
    <property type="protein sequence ID" value="KAB7630948.1"/>
    <property type="molecule type" value="Genomic_DNA"/>
</dbReference>
<feature type="compositionally biased region" description="Low complexity" evidence="1">
    <location>
        <begin position="72"/>
        <end position="88"/>
    </location>
</feature>
<dbReference type="AlphaFoldDB" id="A0A7V7YH96"/>
<reference evidence="2 3" key="1">
    <citation type="submission" date="2019-10" db="EMBL/GenBank/DDBJ databases">
        <title>Halotolerant bacteria associated to Saharan-endemic halophytes Stipa tenacissima L. and Atriplex halimus L mitigate salt stress and promote growth of tomato plants.</title>
        <authorList>
            <person name="Dif G."/>
        </authorList>
    </citation>
    <scope>NUCLEOTIDE SEQUENCE [LARGE SCALE GENOMIC DNA]</scope>
    <source>
        <strain evidence="2 3">IS26</strain>
    </source>
</reference>
<evidence type="ECO:0000313" key="2">
    <source>
        <dbReference type="EMBL" id="KAB7630948.1"/>
    </source>
</evidence>
<evidence type="ECO:0000256" key="1">
    <source>
        <dbReference type="SAM" id="MobiDB-lite"/>
    </source>
</evidence>
<sequence>MLRRNVGLRGKTFSSHCRHVFANCREYGLRSARGERCRQIAQVQQRKMRGAGVNQLLTNLAAATNKCDNVVPSHSSDAAPAPSMQEPP</sequence>